<dbReference type="Gramene" id="TraesSTA6A03G03362090.1">
    <property type="protein sequence ID" value="TraesSTA6A03G03362090.1.CDS1"/>
    <property type="gene ID" value="TraesSTA6A03G03362090"/>
</dbReference>
<dbReference type="Gramene" id="TraesCAD_scaffold_039205_01G000200.1">
    <property type="protein sequence ID" value="TraesCAD_scaffold_039205_01G000200.1"/>
    <property type="gene ID" value="TraesCAD_scaffold_039205_01G000200"/>
</dbReference>
<dbReference type="Pfam" id="PF14226">
    <property type="entry name" value="DIOX_N"/>
    <property type="match status" value="1"/>
</dbReference>
<evidence type="ECO:0000313" key="8">
    <source>
        <dbReference type="EnsemblPlants" id="TraesCS6A02G288400.1.cds1"/>
    </source>
</evidence>
<dbReference type="PaxDb" id="4565-Traes_6AL_8B7399296.1"/>
<evidence type="ECO:0000259" key="7">
    <source>
        <dbReference type="PROSITE" id="PS51471"/>
    </source>
</evidence>
<comment type="similarity">
    <text evidence="2 6">Belongs to the iron/ascorbate-dependent oxidoreductase family.</text>
</comment>
<dbReference type="PROSITE" id="PS51471">
    <property type="entry name" value="FE2OG_OXY"/>
    <property type="match status" value="1"/>
</dbReference>
<dbReference type="Gramene" id="TraesWEE_scaffold_070128_01G000300.1">
    <property type="protein sequence ID" value="TraesWEE_scaffold_070128_01G000300.1"/>
    <property type="gene ID" value="TraesWEE_scaffold_070128_01G000300"/>
</dbReference>
<name>A0A3B6NTE8_WHEAT</name>
<dbReference type="InterPro" id="IPR005123">
    <property type="entry name" value="Oxoglu/Fe-dep_dioxygenase_dom"/>
</dbReference>
<dbReference type="Proteomes" id="UP000019116">
    <property type="component" value="Chromosome 6A"/>
</dbReference>
<dbReference type="GO" id="GO:0046872">
    <property type="term" value="F:metal ion binding"/>
    <property type="evidence" value="ECO:0007669"/>
    <property type="project" value="UniProtKB-KW"/>
</dbReference>
<evidence type="ECO:0000256" key="6">
    <source>
        <dbReference type="RuleBase" id="RU003682"/>
    </source>
</evidence>
<dbReference type="PANTHER" id="PTHR47991">
    <property type="entry name" value="OXOGLUTARATE/IRON-DEPENDENT DIOXYGENASE"/>
    <property type="match status" value="1"/>
</dbReference>
<dbReference type="InterPro" id="IPR027443">
    <property type="entry name" value="IPNS-like_sf"/>
</dbReference>
<evidence type="ECO:0000256" key="4">
    <source>
        <dbReference type="ARBA" id="ARBA00023002"/>
    </source>
</evidence>
<dbReference type="AlphaFoldDB" id="A0A3B6NTE8"/>
<dbReference type="Gramene" id="TraesCS6A03G0763300.1">
    <property type="protein sequence ID" value="TraesCS6A03G0763300.1.CDS1"/>
    <property type="gene ID" value="TraesCS6A03G0763300"/>
</dbReference>
<accession>A0A3B6NTE8</accession>
<evidence type="ECO:0000256" key="2">
    <source>
        <dbReference type="ARBA" id="ARBA00008056"/>
    </source>
</evidence>
<proteinExistence type="inferred from homology"/>
<feature type="domain" description="Fe2OG dioxygenase" evidence="7">
    <location>
        <begin position="192"/>
        <end position="307"/>
    </location>
</feature>
<dbReference type="InterPro" id="IPR026992">
    <property type="entry name" value="DIOX_N"/>
</dbReference>
<dbReference type="SMR" id="A0A3B6NTE8"/>
<evidence type="ECO:0000256" key="1">
    <source>
        <dbReference type="ARBA" id="ARBA00001962"/>
    </source>
</evidence>
<comment type="cofactor">
    <cofactor evidence="1">
        <name>Fe cation</name>
        <dbReference type="ChEBI" id="CHEBI:24875"/>
    </cofactor>
</comment>
<keyword evidence="5 6" id="KW-0408">Iron</keyword>
<dbReference type="Gramene" id="TraesRN6A0100743800.1">
    <property type="protein sequence ID" value="TraesRN6A0100743800.1"/>
    <property type="gene ID" value="TraesRN6A0100743800"/>
</dbReference>
<organism evidence="8">
    <name type="scientific">Triticum aestivum</name>
    <name type="common">Wheat</name>
    <dbReference type="NCBI Taxonomy" id="4565"/>
    <lineage>
        <taxon>Eukaryota</taxon>
        <taxon>Viridiplantae</taxon>
        <taxon>Streptophyta</taxon>
        <taxon>Embryophyta</taxon>
        <taxon>Tracheophyta</taxon>
        <taxon>Spermatophyta</taxon>
        <taxon>Magnoliopsida</taxon>
        <taxon>Liliopsida</taxon>
        <taxon>Poales</taxon>
        <taxon>Poaceae</taxon>
        <taxon>BOP clade</taxon>
        <taxon>Pooideae</taxon>
        <taxon>Triticodae</taxon>
        <taxon>Triticeae</taxon>
        <taxon>Triticinae</taxon>
        <taxon>Triticum</taxon>
    </lineage>
</organism>
<dbReference type="GO" id="GO:0016491">
    <property type="term" value="F:oxidoreductase activity"/>
    <property type="evidence" value="ECO:0007669"/>
    <property type="project" value="UniProtKB-KW"/>
</dbReference>
<dbReference type="Gramene" id="TraesLDM6A03G03375040.1">
    <property type="protein sequence ID" value="TraesLDM6A03G03375040.1.CDS1"/>
    <property type="gene ID" value="TraesLDM6A03G03375040"/>
</dbReference>
<evidence type="ECO:0000256" key="3">
    <source>
        <dbReference type="ARBA" id="ARBA00022723"/>
    </source>
</evidence>
<reference evidence="8" key="1">
    <citation type="submission" date="2018-08" db="EMBL/GenBank/DDBJ databases">
        <authorList>
            <person name="Rossello M."/>
        </authorList>
    </citation>
    <scope>NUCLEOTIDE SEQUENCE [LARGE SCALE GENOMIC DNA]</scope>
    <source>
        <strain evidence="8">cv. Chinese Spring</strain>
    </source>
</reference>
<reference evidence="8" key="2">
    <citation type="submission" date="2018-10" db="UniProtKB">
        <authorList>
            <consortium name="EnsemblPlants"/>
        </authorList>
    </citation>
    <scope>IDENTIFICATION</scope>
</reference>
<dbReference type="Gramene" id="TraesLAC6A03G03327920.1">
    <property type="protein sequence ID" value="TraesLAC6A03G03327920.1.CDS1"/>
    <property type="gene ID" value="TraesLAC6A03G03327920"/>
</dbReference>
<dbReference type="OrthoDB" id="406156at2759"/>
<dbReference type="Gene3D" id="2.60.120.330">
    <property type="entry name" value="B-lactam Antibiotic, Isopenicillin N Synthase, Chain"/>
    <property type="match status" value="1"/>
</dbReference>
<dbReference type="InterPro" id="IPR044861">
    <property type="entry name" value="IPNS-like_FE2OG_OXY"/>
</dbReference>
<dbReference type="Gramene" id="TraesKAR6A01G0318640.1">
    <property type="protein sequence ID" value="cds.TraesKAR6A01G0318640.1"/>
    <property type="gene ID" value="TraesKAR6A01G0318640"/>
</dbReference>
<sequence>MIGIYANQARLYLEMAAEPLSNGAAHQSVPGRYILPVHQRPSYSGNGKVAPPMLPVVDLGGDDDGRIAEEIIRAGREFGFFQVVNHGVPEEVMGAMMRAAEEFFGLPADEKMAYYSTDGKQLPRFHTSVRNGAGEEFLYWRDCLKLGCHPPEWPDNPRGLGAALEPYTAAVMAAARRVLRLAAVGLGLCEEHFEGPLSGGAMMNVNHYPPCPDPSLTLGIAPHCDPGLVTVLMENVGGGLQMLLHDDGDAGGGGTMWVDVDAAPGGLVLNFGHQMEVVSNGRLRSGEHRVVTGARVARTSLASFVWPELWCTVAPAQELVLAPGKGPLYRPYSYGEFLGVYVAEAGDRDAIMAHFKH</sequence>
<dbReference type="OMA" id="PHCDPNV"/>
<keyword evidence="9" id="KW-1185">Reference proteome</keyword>
<evidence type="ECO:0000256" key="5">
    <source>
        <dbReference type="ARBA" id="ARBA00023004"/>
    </source>
</evidence>
<dbReference type="Gramene" id="TraesROB_scaffold_011366_01G000200.1">
    <property type="protein sequence ID" value="TraesROB_scaffold_011366_01G000200.1"/>
    <property type="gene ID" value="TraesROB_scaffold_011366_01G000200"/>
</dbReference>
<dbReference type="Gramene" id="TraesJAG6A03G03363910.1">
    <property type="protein sequence ID" value="TraesJAG6A03G03363910.1.CDS1"/>
    <property type="gene ID" value="TraesJAG6A03G03363910"/>
</dbReference>
<dbReference type="Gramene" id="TraesNOR6A03G03404760.1">
    <property type="protein sequence ID" value="TraesNOR6A03G03404760.1.CDS1"/>
    <property type="gene ID" value="TraesNOR6A03G03404760"/>
</dbReference>
<dbReference type="STRING" id="4565.A0A3B6NTE8"/>
<keyword evidence="3 6" id="KW-0479">Metal-binding</keyword>
<evidence type="ECO:0000313" key="9">
    <source>
        <dbReference type="Proteomes" id="UP000019116"/>
    </source>
</evidence>
<dbReference type="Gramene" id="TraesPARA_EIv1.0_1961470.1">
    <property type="protein sequence ID" value="TraesPARA_EIv1.0_1961470.1.CDS1"/>
    <property type="gene ID" value="TraesPARA_EIv1.0_1961470"/>
</dbReference>
<keyword evidence="4 6" id="KW-0560">Oxidoreductase</keyword>
<dbReference type="Gramene" id="TraesCS6A02G288400.1">
    <property type="protein sequence ID" value="TraesCS6A02G288400.1.cds1"/>
    <property type="gene ID" value="TraesCS6A02G288400"/>
</dbReference>
<dbReference type="Pfam" id="PF03171">
    <property type="entry name" value="2OG-FeII_Oxy"/>
    <property type="match status" value="1"/>
</dbReference>
<dbReference type="InterPro" id="IPR050295">
    <property type="entry name" value="Plant_2OG-oxidoreductases"/>
</dbReference>
<dbReference type="EnsemblPlants" id="TraesCS6A02G288400.1">
    <property type="protein sequence ID" value="TraesCS6A02G288400.1.cds1"/>
    <property type="gene ID" value="TraesCS6A02G288400"/>
</dbReference>
<dbReference type="Gramene" id="TraesCLE_scaffold_058438_01G000300.1">
    <property type="protein sequence ID" value="TraesCLE_scaffold_058438_01G000300.1"/>
    <property type="gene ID" value="TraesCLE_scaffold_058438_01G000300"/>
</dbReference>
<dbReference type="SUPFAM" id="SSF51197">
    <property type="entry name" value="Clavaminate synthase-like"/>
    <property type="match status" value="1"/>
</dbReference>
<protein>
    <recommendedName>
        <fullName evidence="7">Fe2OG dioxygenase domain-containing protein</fullName>
    </recommendedName>
</protein>